<proteinExistence type="predicted"/>
<evidence type="ECO:0000313" key="4">
    <source>
        <dbReference type="Proteomes" id="UP001530315"/>
    </source>
</evidence>
<protein>
    <recommendedName>
        <fullName evidence="2">Band 7 domain-containing protein</fullName>
    </recommendedName>
</protein>
<dbReference type="InterPro" id="IPR001107">
    <property type="entry name" value="Band_7"/>
</dbReference>
<dbReference type="PANTHER" id="PTHR43327">
    <property type="entry name" value="STOMATIN-LIKE PROTEIN 2, MITOCHONDRIAL"/>
    <property type="match status" value="1"/>
</dbReference>
<keyword evidence="4" id="KW-1185">Reference proteome</keyword>
<dbReference type="PANTHER" id="PTHR43327:SF8">
    <property type="entry name" value="BAND 7 DOMAIN-CONTAINING PROTEIN"/>
    <property type="match status" value="1"/>
</dbReference>
<feature type="coiled-coil region" evidence="1">
    <location>
        <begin position="193"/>
        <end position="235"/>
    </location>
</feature>
<comment type="caution">
    <text evidence="3">The sequence shown here is derived from an EMBL/GenBank/DDBJ whole genome shotgun (WGS) entry which is preliminary data.</text>
</comment>
<organism evidence="3 4">
    <name type="scientific">Stephanodiscus triporus</name>
    <dbReference type="NCBI Taxonomy" id="2934178"/>
    <lineage>
        <taxon>Eukaryota</taxon>
        <taxon>Sar</taxon>
        <taxon>Stramenopiles</taxon>
        <taxon>Ochrophyta</taxon>
        <taxon>Bacillariophyta</taxon>
        <taxon>Coscinodiscophyceae</taxon>
        <taxon>Thalassiosirophycidae</taxon>
        <taxon>Stephanodiscales</taxon>
        <taxon>Stephanodiscaceae</taxon>
        <taxon>Stephanodiscus</taxon>
    </lineage>
</organism>
<dbReference type="InterPro" id="IPR050710">
    <property type="entry name" value="Band7/mec-2_domain"/>
</dbReference>
<dbReference type="Pfam" id="PF01145">
    <property type="entry name" value="Band_7"/>
    <property type="match status" value="1"/>
</dbReference>
<dbReference type="Gene3D" id="3.30.479.30">
    <property type="entry name" value="Band 7 domain"/>
    <property type="match status" value="1"/>
</dbReference>
<dbReference type="SUPFAM" id="SSF117892">
    <property type="entry name" value="Band 7/SPFH domain"/>
    <property type="match status" value="1"/>
</dbReference>
<accession>A0ABD3MVZ2</accession>
<name>A0ABD3MVZ2_9STRA</name>
<reference evidence="3 4" key="1">
    <citation type="submission" date="2024-10" db="EMBL/GenBank/DDBJ databases">
        <title>Updated reference genomes for cyclostephanoid diatoms.</title>
        <authorList>
            <person name="Roberts W.R."/>
            <person name="Alverson A.J."/>
        </authorList>
    </citation>
    <scope>NUCLEOTIDE SEQUENCE [LARGE SCALE GENOMIC DNA]</scope>
    <source>
        <strain evidence="3 4">AJA276-08</strain>
    </source>
</reference>
<evidence type="ECO:0000313" key="3">
    <source>
        <dbReference type="EMBL" id="KAL3768091.1"/>
    </source>
</evidence>
<dbReference type="Proteomes" id="UP001530315">
    <property type="component" value="Unassembled WGS sequence"/>
</dbReference>
<dbReference type="EMBL" id="JALLAZ020001687">
    <property type="protein sequence ID" value="KAL3768091.1"/>
    <property type="molecule type" value="Genomic_DNA"/>
</dbReference>
<dbReference type="AlphaFoldDB" id="A0ABD3MVZ2"/>
<evidence type="ECO:0000256" key="1">
    <source>
        <dbReference type="SAM" id="Coils"/>
    </source>
</evidence>
<gene>
    <name evidence="3" type="ORF">ACHAW5_009148</name>
</gene>
<sequence length="387" mass="43765">MNLPEQHRHSKLVQRRISSAAEADRAFARVEVNSHGVTEIPIVLIPRSTIFRFAINVPSGPFVLWQKWHKNMGQLQPGVKWIWPGWFMVDIDLSISFRIGPGPDEATNFVYKLGADRFDELVAAEMEETVRSLAYSTTHDKISDMRDELSAGLLSTLNTKVVHYGVQVVTVKITALTLPSDIRDRLERIAALKAEMSEREKIHENRLRELEDEAARSIEATRKSNERKLQEIEAERIRCAIERRMMEESARGKARVEEMKAMTDADVALKKSLGNETVEKVAARQQAEARMKKTHIQCQTMRIEAEKNANIEVKKSEAEVAIAQSKAAAMIIRAEAESEGADAMKEKRMYELESEKMKVLEAFAASRSQKLVTGDDDPILSALDLRP</sequence>
<evidence type="ECO:0000259" key="2">
    <source>
        <dbReference type="Pfam" id="PF01145"/>
    </source>
</evidence>
<feature type="domain" description="Band 7" evidence="2">
    <location>
        <begin position="88"/>
        <end position="199"/>
    </location>
</feature>
<dbReference type="InterPro" id="IPR036013">
    <property type="entry name" value="Band_7/SPFH_dom_sf"/>
</dbReference>
<keyword evidence="1" id="KW-0175">Coiled coil</keyword>